<name>A0A517ZA07_9PLAN</name>
<dbReference type="Pfam" id="PF03745">
    <property type="entry name" value="DUF309"/>
    <property type="match status" value="1"/>
</dbReference>
<reference evidence="1 2" key="1">
    <citation type="submission" date="2019-02" db="EMBL/GenBank/DDBJ databases">
        <title>Deep-cultivation of Planctomycetes and their phenomic and genomic characterization uncovers novel biology.</title>
        <authorList>
            <person name="Wiegand S."/>
            <person name="Jogler M."/>
            <person name="Boedeker C."/>
            <person name="Pinto D."/>
            <person name="Vollmers J."/>
            <person name="Rivas-Marin E."/>
            <person name="Kohn T."/>
            <person name="Peeters S.H."/>
            <person name="Heuer A."/>
            <person name="Rast P."/>
            <person name="Oberbeckmann S."/>
            <person name="Bunk B."/>
            <person name="Jeske O."/>
            <person name="Meyerdierks A."/>
            <person name="Storesund J.E."/>
            <person name="Kallscheuer N."/>
            <person name="Luecker S."/>
            <person name="Lage O.M."/>
            <person name="Pohl T."/>
            <person name="Merkel B.J."/>
            <person name="Hornburger P."/>
            <person name="Mueller R.-W."/>
            <person name="Bruemmer F."/>
            <person name="Labrenz M."/>
            <person name="Spormann A.M."/>
            <person name="Op den Camp H."/>
            <person name="Overmann J."/>
            <person name="Amann R."/>
            <person name="Jetten M.S.M."/>
            <person name="Mascher T."/>
            <person name="Medema M.H."/>
            <person name="Devos D.P."/>
            <person name="Kaster A.-K."/>
            <person name="Ovreas L."/>
            <person name="Rohde M."/>
            <person name="Galperin M.Y."/>
            <person name="Jogler C."/>
        </authorList>
    </citation>
    <scope>NUCLEOTIDE SEQUENCE [LARGE SCALE GENOMIC DNA]</scope>
    <source>
        <strain evidence="1 2">Mal4</strain>
    </source>
</reference>
<dbReference type="AlphaFoldDB" id="A0A517ZA07"/>
<dbReference type="SUPFAM" id="SSF140663">
    <property type="entry name" value="TTHA0068-like"/>
    <property type="match status" value="1"/>
</dbReference>
<dbReference type="PANTHER" id="PTHR34796:SF1">
    <property type="entry name" value="EXPRESSED PROTEIN"/>
    <property type="match status" value="1"/>
</dbReference>
<organism evidence="1 2">
    <name type="scientific">Maioricimonas rarisocia</name>
    <dbReference type="NCBI Taxonomy" id="2528026"/>
    <lineage>
        <taxon>Bacteria</taxon>
        <taxon>Pseudomonadati</taxon>
        <taxon>Planctomycetota</taxon>
        <taxon>Planctomycetia</taxon>
        <taxon>Planctomycetales</taxon>
        <taxon>Planctomycetaceae</taxon>
        <taxon>Maioricimonas</taxon>
    </lineage>
</organism>
<keyword evidence="2" id="KW-1185">Reference proteome</keyword>
<dbReference type="InterPro" id="IPR005500">
    <property type="entry name" value="DUF309"/>
</dbReference>
<gene>
    <name evidence="1" type="ORF">Mal4_36090</name>
</gene>
<dbReference type="Gene3D" id="1.10.3450.10">
    <property type="entry name" value="TTHA0068-like"/>
    <property type="match status" value="1"/>
</dbReference>
<dbReference type="Proteomes" id="UP000320496">
    <property type="component" value="Chromosome"/>
</dbReference>
<dbReference type="EMBL" id="CP036275">
    <property type="protein sequence ID" value="QDU39270.1"/>
    <property type="molecule type" value="Genomic_DNA"/>
</dbReference>
<dbReference type="KEGG" id="mri:Mal4_36090"/>
<dbReference type="RefSeq" id="WP_145370474.1">
    <property type="nucleotide sequence ID" value="NZ_CP036275.1"/>
</dbReference>
<evidence type="ECO:0000313" key="1">
    <source>
        <dbReference type="EMBL" id="QDU39270.1"/>
    </source>
</evidence>
<sequence>MDDAIDPRYLEGIRLFDAEEFFACHDVFEELWAETLDERREFYQGLIHAAVALHHFEETNLGGAMRMYRSARRYLTPYQPTTLGLRVDLFLDRFRECFAELLEARDGYPEQIELDRSRLPKLSPLLQETE</sequence>
<evidence type="ECO:0000313" key="2">
    <source>
        <dbReference type="Proteomes" id="UP000320496"/>
    </source>
</evidence>
<evidence type="ECO:0008006" key="3">
    <source>
        <dbReference type="Google" id="ProtNLM"/>
    </source>
</evidence>
<dbReference type="InterPro" id="IPR023203">
    <property type="entry name" value="TTHA0068_sf"/>
</dbReference>
<proteinExistence type="predicted"/>
<dbReference type="OrthoDB" id="165483at2"/>
<protein>
    <recommendedName>
        <fullName evidence="3">DUF309 domain-containing protein</fullName>
    </recommendedName>
</protein>
<dbReference type="PANTHER" id="PTHR34796">
    <property type="entry name" value="EXPRESSED PROTEIN"/>
    <property type="match status" value="1"/>
</dbReference>
<accession>A0A517ZA07</accession>